<evidence type="ECO:0000313" key="2">
    <source>
        <dbReference type="EMBL" id="NOU78581.1"/>
    </source>
</evidence>
<comment type="caution">
    <text evidence="2">The sequence shown here is derived from an EMBL/GenBank/DDBJ whole genome shotgun (WGS) entry which is preliminary data.</text>
</comment>
<dbReference type="Pfam" id="PF11193">
    <property type="entry name" value="DUF2812"/>
    <property type="match status" value="1"/>
</dbReference>
<organism evidence="2 3">
    <name type="scientific">Paenibacillus phytohabitans</name>
    <dbReference type="NCBI Taxonomy" id="2654978"/>
    <lineage>
        <taxon>Bacteria</taxon>
        <taxon>Bacillati</taxon>
        <taxon>Bacillota</taxon>
        <taxon>Bacilli</taxon>
        <taxon>Bacillales</taxon>
        <taxon>Paenibacillaceae</taxon>
        <taxon>Paenibacillus</taxon>
    </lineage>
</organism>
<sequence>MKTNKQTRYIPSKGLAFAEQNEMNKLSRLSEKGWLLERFSLFGSGFIVRRGPAHKQIYCLDIQHVPQKDENEYREMFADSGWGYVCSAGDMHIFVAEPGTVPIHTDRSTLYEKYRKITRTSKIFAIVVMLLTLITCVLLYLSRQVWDHQLLQNISHVSLLLCAVCFLPSLMVYIAYSLRLRAFSD</sequence>
<dbReference type="Proteomes" id="UP000596857">
    <property type="component" value="Unassembled WGS sequence"/>
</dbReference>
<keyword evidence="1" id="KW-0812">Transmembrane</keyword>
<feature type="transmembrane region" description="Helical" evidence="1">
    <location>
        <begin position="123"/>
        <end position="142"/>
    </location>
</feature>
<feature type="transmembrane region" description="Helical" evidence="1">
    <location>
        <begin position="154"/>
        <end position="176"/>
    </location>
</feature>
<reference evidence="2 3" key="1">
    <citation type="submission" date="2019-10" db="EMBL/GenBank/DDBJ databases">
        <title>Description of Paenibacillus terricola sp. nov.</title>
        <authorList>
            <person name="Carlier A."/>
            <person name="Qi S."/>
        </authorList>
    </citation>
    <scope>NUCLEOTIDE SEQUENCE [LARGE SCALE GENOMIC DNA]</scope>
    <source>
        <strain evidence="2 3">LMG 31459</strain>
    </source>
</reference>
<dbReference type="RefSeq" id="WP_171716637.1">
    <property type="nucleotide sequence ID" value="NZ_WHOB01000020.1"/>
</dbReference>
<dbReference type="EMBL" id="WHOB01000020">
    <property type="protein sequence ID" value="NOU78581.1"/>
    <property type="molecule type" value="Genomic_DNA"/>
</dbReference>
<keyword evidence="1" id="KW-1133">Transmembrane helix</keyword>
<accession>A0ABX1YCQ8</accession>
<gene>
    <name evidence="2" type="ORF">GC101_06770</name>
</gene>
<evidence type="ECO:0000313" key="3">
    <source>
        <dbReference type="Proteomes" id="UP000596857"/>
    </source>
</evidence>
<proteinExistence type="predicted"/>
<dbReference type="InterPro" id="IPR021359">
    <property type="entry name" value="DUF2812"/>
</dbReference>
<protein>
    <submittedName>
        <fullName evidence="2">DUF2812 domain-containing protein</fullName>
    </submittedName>
</protein>
<keyword evidence="3" id="KW-1185">Reference proteome</keyword>
<name>A0ABX1YCQ8_9BACL</name>
<evidence type="ECO:0000256" key="1">
    <source>
        <dbReference type="SAM" id="Phobius"/>
    </source>
</evidence>
<keyword evidence="1" id="KW-0472">Membrane</keyword>